<accession>K1Q049</accession>
<keyword evidence="2" id="KW-0479">Metal-binding</keyword>
<gene>
    <name evidence="4" type="ORF">CGI_10009241</name>
</gene>
<proteinExistence type="predicted"/>
<dbReference type="AlphaFoldDB" id="K1Q049"/>
<comment type="cofactor">
    <cofactor evidence="1">
        <name>a divalent metal cation</name>
        <dbReference type="ChEBI" id="CHEBI:60240"/>
    </cofactor>
</comment>
<feature type="domain" description="DDE Tnp4" evidence="3">
    <location>
        <begin position="2"/>
        <end position="56"/>
    </location>
</feature>
<evidence type="ECO:0000259" key="3">
    <source>
        <dbReference type="Pfam" id="PF13359"/>
    </source>
</evidence>
<dbReference type="InterPro" id="IPR027806">
    <property type="entry name" value="HARBI1_dom"/>
</dbReference>
<dbReference type="GO" id="GO:0046872">
    <property type="term" value="F:metal ion binding"/>
    <property type="evidence" value="ECO:0007669"/>
    <property type="project" value="UniProtKB-KW"/>
</dbReference>
<protein>
    <recommendedName>
        <fullName evidence="3">DDE Tnp4 domain-containing protein</fullName>
    </recommendedName>
</protein>
<organism evidence="4">
    <name type="scientific">Magallana gigas</name>
    <name type="common">Pacific oyster</name>
    <name type="synonym">Crassostrea gigas</name>
    <dbReference type="NCBI Taxonomy" id="29159"/>
    <lineage>
        <taxon>Eukaryota</taxon>
        <taxon>Metazoa</taxon>
        <taxon>Spiralia</taxon>
        <taxon>Lophotrochozoa</taxon>
        <taxon>Mollusca</taxon>
        <taxon>Bivalvia</taxon>
        <taxon>Autobranchia</taxon>
        <taxon>Pteriomorphia</taxon>
        <taxon>Ostreida</taxon>
        <taxon>Ostreoidea</taxon>
        <taxon>Ostreidae</taxon>
        <taxon>Magallana</taxon>
    </lineage>
</organism>
<dbReference type="HOGENOM" id="CLU_079996_0_0_1"/>
<name>K1Q049_MAGGI</name>
<evidence type="ECO:0000256" key="1">
    <source>
        <dbReference type="ARBA" id="ARBA00001968"/>
    </source>
</evidence>
<reference evidence="4" key="1">
    <citation type="journal article" date="2012" name="Nature">
        <title>The oyster genome reveals stress adaptation and complexity of shell formation.</title>
        <authorList>
            <person name="Zhang G."/>
            <person name="Fang X."/>
            <person name="Guo X."/>
            <person name="Li L."/>
            <person name="Luo R."/>
            <person name="Xu F."/>
            <person name="Yang P."/>
            <person name="Zhang L."/>
            <person name="Wang X."/>
            <person name="Qi H."/>
            <person name="Xiong Z."/>
            <person name="Que H."/>
            <person name="Xie Y."/>
            <person name="Holland P.W."/>
            <person name="Paps J."/>
            <person name="Zhu Y."/>
            <person name="Wu F."/>
            <person name="Chen Y."/>
            <person name="Wang J."/>
            <person name="Peng C."/>
            <person name="Meng J."/>
            <person name="Yang L."/>
            <person name="Liu J."/>
            <person name="Wen B."/>
            <person name="Zhang N."/>
            <person name="Huang Z."/>
            <person name="Zhu Q."/>
            <person name="Feng Y."/>
            <person name="Mount A."/>
            <person name="Hedgecock D."/>
            <person name="Xu Z."/>
            <person name="Liu Y."/>
            <person name="Domazet-Loso T."/>
            <person name="Du Y."/>
            <person name="Sun X."/>
            <person name="Zhang S."/>
            <person name="Liu B."/>
            <person name="Cheng P."/>
            <person name="Jiang X."/>
            <person name="Li J."/>
            <person name="Fan D."/>
            <person name="Wang W."/>
            <person name="Fu W."/>
            <person name="Wang T."/>
            <person name="Wang B."/>
            <person name="Zhang J."/>
            <person name="Peng Z."/>
            <person name="Li Y."/>
            <person name="Li N."/>
            <person name="Wang J."/>
            <person name="Chen M."/>
            <person name="He Y."/>
            <person name="Tan F."/>
            <person name="Song X."/>
            <person name="Zheng Q."/>
            <person name="Huang R."/>
            <person name="Yang H."/>
            <person name="Du X."/>
            <person name="Chen L."/>
            <person name="Yang M."/>
            <person name="Gaffney P.M."/>
            <person name="Wang S."/>
            <person name="Luo L."/>
            <person name="She Z."/>
            <person name="Ming Y."/>
            <person name="Huang W."/>
            <person name="Zhang S."/>
            <person name="Huang B."/>
            <person name="Zhang Y."/>
            <person name="Qu T."/>
            <person name="Ni P."/>
            <person name="Miao G."/>
            <person name="Wang J."/>
            <person name="Wang Q."/>
            <person name="Steinberg C.E."/>
            <person name="Wang H."/>
            <person name="Li N."/>
            <person name="Qian L."/>
            <person name="Zhang G."/>
            <person name="Li Y."/>
            <person name="Yang H."/>
            <person name="Liu X."/>
            <person name="Wang J."/>
            <person name="Yin Y."/>
            <person name="Wang J."/>
        </authorList>
    </citation>
    <scope>NUCLEOTIDE SEQUENCE [LARGE SCALE GENOMIC DNA]</scope>
    <source>
        <strain evidence="4">05x7-T-G4-1.051#20</strain>
    </source>
</reference>
<dbReference type="InParanoid" id="K1Q049"/>
<evidence type="ECO:0000313" key="4">
    <source>
        <dbReference type="EMBL" id="EKC24724.1"/>
    </source>
</evidence>
<dbReference type="EMBL" id="JH819071">
    <property type="protein sequence ID" value="EKC24724.1"/>
    <property type="molecule type" value="Genomic_DNA"/>
</dbReference>
<evidence type="ECO:0000256" key="2">
    <source>
        <dbReference type="ARBA" id="ARBA00022723"/>
    </source>
</evidence>
<dbReference type="Pfam" id="PF13359">
    <property type="entry name" value="DDE_Tnp_4"/>
    <property type="match status" value="1"/>
</dbReference>
<sequence length="243" mass="27614">MSTSDANKSRLVTKKRWVVESSNARIKRWRYLDRTLPTNQIPFVGDYVRIVCALSNKFFPPLSKSHSIEEDEADAAKMLYLSKQKANSVAASPRVWNRELPHPGRGAVTELDLRDLYQLKLSRSYIQEHIDGDCDIWFHKDNDRLLRVKIQSRRTSSKQYLVCIEFSDCSVDAWYCTCRAGARVVGMFSHIAAIIWYLSKGRHEGGKYGVCDWGEHVLDAADIPPPVDESDGDASSCDSVPEE</sequence>